<protein>
    <submittedName>
        <fullName evidence="1">Uncharacterized protein</fullName>
    </submittedName>
</protein>
<reference evidence="1 2" key="1">
    <citation type="submission" date="2016-12" db="EMBL/GenBank/DDBJ databases">
        <title>Draft Genome Sequence of Mercury Resistant Pseudomonas DRA525.</title>
        <authorList>
            <person name="Drace K.M."/>
        </authorList>
    </citation>
    <scope>NUCLEOTIDE SEQUENCE [LARGE SCALE GENOMIC DNA]</scope>
    <source>
        <strain evidence="1 2">DRA525</strain>
    </source>
</reference>
<evidence type="ECO:0000313" key="2">
    <source>
        <dbReference type="Proteomes" id="UP000185146"/>
    </source>
</evidence>
<dbReference type="RefSeq" id="WP_075044116.1">
    <property type="nucleotide sequence ID" value="NZ_CP018743.1"/>
</dbReference>
<dbReference type="EMBL" id="CP018743">
    <property type="protein sequence ID" value="APO80762.1"/>
    <property type="molecule type" value="Genomic_DNA"/>
</dbReference>
<name>A0A1L5PKV2_PSEPU</name>
<accession>A0A1L5PKV2</accession>
<evidence type="ECO:0000313" key="1">
    <source>
        <dbReference type="EMBL" id="APO80762.1"/>
    </source>
</evidence>
<organism evidence="1 2">
    <name type="scientific">Pseudomonas putida</name>
    <name type="common">Arthrobacter siderocapsulatus</name>
    <dbReference type="NCBI Taxonomy" id="303"/>
    <lineage>
        <taxon>Bacteria</taxon>
        <taxon>Pseudomonadati</taxon>
        <taxon>Pseudomonadota</taxon>
        <taxon>Gammaproteobacteria</taxon>
        <taxon>Pseudomonadales</taxon>
        <taxon>Pseudomonadaceae</taxon>
        <taxon>Pseudomonas</taxon>
    </lineage>
</organism>
<sequence length="825" mass="91897">MKKQTVEEFVTEMKKGPQTFGWDVVLAFARGKTNQILQQDYIDRFHANEAYLPLIDDEIPTTAGKIFHYLERLQVTTPVLSFINASIDDSMARLQLRSIAGKMIEAEQPTGTTRREIMRVAMVDGLVGPTLEMDIRLAAVTGDVGEAGEVVLDMSEKNVFRSYFNGVDTEFQADVLATHLKKYIDENFKQSEKVYPLSKLRLNDEDALQPGDFIIRTHASDEANVLDSDGYEDGLVLIFVALQGNKAGSYPNKDMMYLLPKGGEYTTNLVLSNDLILRQLLLPELYKREQLKEAKFVSETDQGKLVLAYYASKSGLRYEWQSPEFSNDGGFKVENFLCSFAQKEEGYESRMRAEIADDSFYIRWNATARDCVGLGHWRAWGGAPLDYWYDGYYNSTWEFSQRLHWELSTVENRKHIRMRSAEGNYNFETKHVRGGDRQDTGAERYYKGGLNDVKVDMREKFEWLQNDIKDLGFELDAFRLNGLLFSDESVVEPEVLRVPGDMCVLGKLSAARTEYTLTPAMPVVAAGVPFTFTIEPASSGFDWDVENVPGDTGYVGTIKDAVYTPPSAESFGHTFKRAIVTASKGEWTGKALVNVVATPLSVFPLVATVGTGAEYTLWAASVDGKKLTATVEGNAEGDVVEGSDPLVQQVWKYKTEITVPADGWKPPLKNLLDYVLRVDKVVVKSASHGVLNEIAMIVPLASAGQYFVKVLEAKSGGETAALKVELWSKGFSSGVYPIDPEEVEWHLLVGKGTLDKRTGIYTPKAGVHEHYFAVAGLHLAWGENEDGEPEIVVKAFGYKIIPVPFVSLEKLNSILGDAVQEVSHG</sequence>
<dbReference type="Proteomes" id="UP000185146">
    <property type="component" value="Chromosome"/>
</dbReference>
<gene>
    <name evidence="1" type="ORF">BL240_04390</name>
</gene>
<proteinExistence type="predicted"/>
<dbReference type="AlphaFoldDB" id="A0A1L5PKV2"/>